<dbReference type="InterPro" id="IPR028098">
    <property type="entry name" value="Glyco_trans_4-like_N"/>
</dbReference>
<dbReference type="AlphaFoldDB" id="A0A2T6AKZ3"/>
<keyword evidence="3" id="KW-0808">Transferase</keyword>
<dbReference type="GO" id="GO:0016757">
    <property type="term" value="F:glycosyltransferase activity"/>
    <property type="evidence" value="ECO:0007669"/>
    <property type="project" value="InterPro"/>
</dbReference>
<feature type="domain" description="Glycosyl transferase family 1" evidence="1">
    <location>
        <begin position="219"/>
        <end position="365"/>
    </location>
</feature>
<accession>A0A2T6AKZ3</accession>
<proteinExistence type="predicted"/>
<dbReference type="RefSeq" id="WP_108170436.1">
    <property type="nucleotide sequence ID" value="NZ_QBKQ01000001.1"/>
</dbReference>
<dbReference type="Gene3D" id="3.40.50.2000">
    <property type="entry name" value="Glycogen Phosphorylase B"/>
    <property type="match status" value="2"/>
</dbReference>
<evidence type="ECO:0000313" key="4">
    <source>
        <dbReference type="Proteomes" id="UP000244174"/>
    </source>
</evidence>
<dbReference type="InterPro" id="IPR001296">
    <property type="entry name" value="Glyco_trans_1"/>
</dbReference>
<dbReference type="EMBL" id="QBKQ01000001">
    <property type="protein sequence ID" value="PTX44480.1"/>
    <property type="molecule type" value="Genomic_DNA"/>
</dbReference>
<name>A0A2T6AKZ3_9FLAO</name>
<dbReference type="SUPFAM" id="SSF53756">
    <property type="entry name" value="UDP-Glycosyltransferase/glycogen phosphorylase"/>
    <property type="match status" value="1"/>
</dbReference>
<dbReference type="CDD" id="cd03801">
    <property type="entry name" value="GT4_PimA-like"/>
    <property type="match status" value="1"/>
</dbReference>
<reference evidence="3 4" key="1">
    <citation type="submission" date="2018-04" db="EMBL/GenBank/DDBJ databases">
        <title>Genomic Encyclopedia of Archaeal and Bacterial Type Strains, Phase II (KMG-II): from individual species to whole genera.</title>
        <authorList>
            <person name="Goeker M."/>
        </authorList>
    </citation>
    <scope>NUCLEOTIDE SEQUENCE [LARGE SCALE GENOMIC DNA]</scope>
    <source>
        <strain evidence="3 4">DSM 23082</strain>
    </source>
</reference>
<keyword evidence="4" id="KW-1185">Reference proteome</keyword>
<organism evidence="3 4">
    <name type="scientific">Christiangramia gaetbulicola</name>
    <dbReference type="NCBI Taxonomy" id="703340"/>
    <lineage>
        <taxon>Bacteria</taxon>
        <taxon>Pseudomonadati</taxon>
        <taxon>Bacteroidota</taxon>
        <taxon>Flavobacteriia</taxon>
        <taxon>Flavobacteriales</taxon>
        <taxon>Flavobacteriaceae</taxon>
        <taxon>Christiangramia</taxon>
    </lineage>
</organism>
<dbReference type="PANTHER" id="PTHR45947:SF13">
    <property type="entry name" value="TRANSFERASE"/>
    <property type="match status" value="1"/>
</dbReference>
<evidence type="ECO:0000259" key="2">
    <source>
        <dbReference type="Pfam" id="PF13439"/>
    </source>
</evidence>
<sequence>MKILIVHNHYGDFAVGGEAMVFRAEVELLEKNGVKVKTYERSNSEIDDFNYYKKLKLFKNIHWSEKSKKEIGFIMDEFKPDILHVHNYKFVLTPSIFQAAKDRGIKTVLTLHNYRLMVPCGNFMDRKGRACEKCVTKSPVNVILHRCSQGSILKSSLQYRLYTKTKDELNQLIDLVDNYIVLSKFAKNKLSQTGVPINKIRVKPNFIDNSAIERYEEIKKERAVFIGRLSFEKGILQLIKMWTNIDYPLYIIGAGPLGVRAKSLASSNPNIIFMGEMDNLKVKKFLRESSFMVFPSTLYEGMPITILEAMSQGVPVLASNLGPRNELIENGVNGIIYNINNLQSFLDGAESLITDRSYRKRLGGNSLREFNKKYTEEVNFKLIEKLYSRLLDEK</sequence>
<dbReference type="Pfam" id="PF13439">
    <property type="entry name" value="Glyco_transf_4"/>
    <property type="match status" value="1"/>
</dbReference>
<dbReference type="OrthoDB" id="9787111at2"/>
<feature type="domain" description="Glycosyltransferase subfamily 4-like N-terminal" evidence="2">
    <location>
        <begin position="15"/>
        <end position="208"/>
    </location>
</feature>
<gene>
    <name evidence="3" type="ORF">C8P64_0459</name>
</gene>
<comment type="caution">
    <text evidence="3">The sequence shown here is derived from an EMBL/GenBank/DDBJ whole genome shotgun (WGS) entry which is preliminary data.</text>
</comment>
<dbReference type="InterPro" id="IPR050194">
    <property type="entry name" value="Glycosyltransferase_grp1"/>
</dbReference>
<dbReference type="PANTHER" id="PTHR45947">
    <property type="entry name" value="SULFOQUINOVOSYL TRANSFERASE SQD2"/>
    <property type="match status" value="1"/>
</dbReference>
<evidence type="ECO:0000313" key="3">
    <source>
        <dbReference type="EMBL" id="PTX44480.1"/>
    </source>
</evidence>
<protein>
    <submittedName>
        <fullName evidence="3">Glycosyltransferase involved in cell wall biosynthesis</fullName>
    </submittedName>
</protein>
<dbReference type="Proteomes" id="UP000244174">
    <property type="component" value="Unassembled WGS sequence"/>
</dbReference>
<evidence type="ECO:0000259" key="1">
    <source>
        <dbReference type="Pfam" id="PF00534"/>
    </source>
</evidence>
<dbReference type="Pfam" id="PF00534">
    <property type="entry name" value="Glycos_transf_1"/>
    <property type="match status" value="1"/>
</dbReference>